<organism evidence="2 3">
    <name type="scientific">Sphaerosporella brunnea</name>
    <dbReference type="NCBI Taxonomy" id="1250544"/>
    <lineage>
        <taxon>Eukaryota</taxon>
        <taxon>Fungi</taxon>
        <taxon>Dikarya</taxon>
        <taxon>Ascomycota</taxon>
        <taxon>Pezizomycotina</taxon>
        <taxon>Pezizomycetes</taxon>
        <taxon>Pezizales</taxon>
        <taxon>Pyronemataceae</taxon>
        <taxon>Sphaerosporella</taxon>
    </lineage>
</organism>
<dbReference type="AlphaFoldDB" id="A0A5J5ELK9"/>
<sequence>MVQGNRGQSTHVHTGSYWFLPAIISFLGACLRHTQRLQIAMSHPQLKDFLDFLLGHDLVTKGFYNLLDNRPRPRGRKGDAVGPDYLLNFTHFTYTTKHLDLSTSPSMLVDLLRSHAALQLCPTQKEWDLLIPVYFGDPNSNLDLDRIGAGQELHLAGEPQDRR</sequence>
<comment type="caution">
    <text evidence="2">The sequence shown here is derived from an EMBL/GenBank/DDBJ whole genome shotgun (WGS) entry which is preliminary data.</text>
</comment>
<name>A0A5J5ELK9_9PEZI</name>
<dbReference type="PROSITE" id="PS51257">
    <property type="entry name" value="PROKAR_LIPOPROTEIN"/>
    <property type="match status" value="1"/>
</dbReference>
<proteinExistence type="predicted"/>
<reference evidence="2 3" key="1">
    <citation type="submission" date="2019-09" db="EMBL/GenBank/DDBJ databases">
        <title>Draft genome of the ectomycorrhizal ascomycete Sphaerosporella brunnea.</title>
        <authorList>
            <consortium name="DOE Joint Genome Institute"/>
            <person name="Benucci G.M."/>
            <person name="Marozzi G."/>
            <person name="Antonielli L."/>
            <person name="Sanchez S."/>
            <person name="Marco P."/>
            <person name="Wang X."/>
            <person name="Falini L.B."/>
            <person name="Barry K."/>
            <person name="Haridas S."/>
            <person name="Lipzen A."/>
            <person name="Labutti K."/>
            <person name="Grigoriev I.V."/>
            <person name="Murat C."/>
            <person name="Martin F."/>
            <person name="Albertini E."/>
            <person name="Donnini D."/>
            <person name="Bonito G."/>
        </authorList>
    </citation>
    <scope>NUCLEOTIDE SEQUENCE [LARGE SCALE GENOMIC DNA]</scope>
    <source>
        <strain evidence="2 3">Sb_GMNB300</strain>
    </source>
</reference>
<keyword evidence="3" id="KW-1185">Reference proteome</keyword>
<keyword evidence="1" id="KW-0472">Membrane</keyword>
<accession>A0A5J5ELK9</accession>
<keyword evidence="1" id="KW-1133">Transmembrane helix</keyword>
<protein>
    <submittedName>
        <fullName evidence="2">Uncharacterized protein</fullName>
    </submittedName>
</protein>
<dbReference type="InParanoid" id="A0A5J5ELK9"/>
<gene>
    <name evidence="2" type="ORF">FN846DRAFT_1024074</name>
</gene>
<dbReference type="EMBL" id="VXIS01000229">
    <property type="protein sequence ID" value="KAA8896071.1"/>
    <property type="molecule type" value="Genomic_DNA"/>
</dbReference>
<keyword evidence="1" id="KW-0812">Transmembrane</keyword>
<evidence type="ECO:0000256" key="1">
    <source>
        <dbReference type="SAM" id="Phobius"/>
    </source>
</evidence>
<evidence type="ECO:0000313" key="3">
    <source>
        <dbReference type="Proteomes" id="UP000326924"/>
    </source>
</evidence>
<dbReference type="Proteomes" id="UP000326924">
    <property type="component" value="Unassembled WGS sequence"/>
</dbReference>
<feature type="transmembrane region" description="Helical" evidence="1">
    <location>
        <begin position="15"/>
        <end position="31"/>
    </location>
</feature>
<evidence type="ECO:0000313" key="2">
    <source>
        <dbReference type="EMBL" id="KAA8896071.1"/>
    </source>
</evidence>